<proteinExistence type="predicted"/>
<dbReference type="AlphaFoldDB" id="A0A830EV80"/>
<reference evidence="3" key="2">
    <citation type="submission" date="2020-09" db="EMBL/GenBank/DDBJ databases">
        <authorList>
            <person name="Sun Q."/>
            <person name="Ohkuma M."/>
        </authorList>
    </citation>
    <scope>NUCLEOTIDE SEQUENCE</scope>
    <source>
        <strain evidence="3">JCM 19018</strain>
    </source>
</reference>
<evidence type="ECO:0000259" key="2">
    <source>
        <dbReference type="Pfam" id="PF12760"/>
    </source>
</evidence>
<organism evidence="3 4">
    <name type="scientific">Haloarcula sebkhae</name>
    <dbReference type="NCBI Taxonomy" id="932660"/>
    <lineage>
        <taxon>Archaea</taxon>
        <taxon>Methanobacteriati</taxon>
        <taxon>Methanobacteriota</taxon>
        <taxon>Stenosarchaea group</taxon>
        <taxon>Halobacteria</taxon>
        <taxon>Halobacteriales</taxon>
        <taxon>Haloarculaceae</taxon>
        <taxon>Haloarcula</taxon>
    </lineage>
</organism>
<dbReference type="Proteomes" id="UP000614221">
    <property type="component" value="Unassembled WGS sequence"/>
</dbReference>
<comment type="caution">
    <text evidence="3">The sequence shown here is derived from an EMBL/GenBank/DDBJ whole genome shotgun (WGS) entry which is preliminary data.</text>
</comment>
<sequence>MFPFELLSSEASAANLLEQVRWRNGLYCPRCQSESVIKHGSYREYQRYLCKDCDRTFNPKTGTIFAHAKNGLDRLLFVFYSSLRFNTSIRQLDAEIDVSYRSLRRRVEQFARTLDAPTLDLVGPVEIDEFYVAAGKKGRERDREPRSRALSKTWAGNVRRGQTASVHARRSRHRSAIRRSSEIRRQIDGATPSRQP</sequence>
<dbReference type="EMBL" id="BMPD01000007">
    <property type="protein sequence ID" value="GGK78921.1"/>
    <property type="molecule type" value="Genomic_DNA"/>
</dbReference>
<evidence type="ECO:0000313" key="3">
    <source>
        <dbReference type="EMBL" id="GGK78921.1"/>
    </source>
</evidence>
<name>A0A830EV80_9EURY</name>
<feature type="compositionally biased region" description="Basic residues" evidence="1">
    <location>
        <begin position="167"/>
        <end position="177"/>
    </location>
</feature>
<evidence type="ECO:0000313" key="4">
    <source>
        <dbReference type="Proteomes" id="UP000614221"/>
    </source>
</evidence>
<dbReference type="Pfam" id="PF12760">
    <property type="entry name" value="Zn_ribbon_IS1595"/>
    <property type="match status" value="1"/>
</dbReference>
<feature type="region of interest" description="Disordered" evidence="1">
    <location>
        <begin position="158"/>
        <end position="196"/>
    </location>
</feature>
<dbReference type="InterPro" id="IPR051354">
    <property type="entry name" value="Transposase_27_IS1"/>
</dbReference>
<dbReference type="PANTHER" id="PTHR33293:SF1">
    <property type="entry name" value="INSERTION ELEMENT IS1 1 PROTEIN INSB-RELATED"/>
    <property type="match status" value="1"/>
</dbReference>
<evidence type="ECO:0000256" key="1">
    <source>
        <dbReference type="SAM" id="MobiDB-lite"/>
    </source>
</evidence>
<feature type="domain" description="Transposase zinc-ribbon" evidence="2">
    <location>
        <begin position="9"/>
        <end position="55"/>
    </location>
</feature>
<reference evidence="3" key="1">
    <citation type="journal article" date="2014" name="Int. J. Syst. Evol. Microbiol.">
        <title>Complete genome sequence of Corynebacterium casei LMG S-19264T (=DSM 44701T), isolated from a smear-ripened cheese.</title>
        <authorList>
            <consortium name="US DOE Joint Genome Institute (JGI-PGF)"/>
            <person name="Walter F."/>
            <person name="Albersmeier A."/>
            <person name="Kalinowski J."/>
            <person name="Ruckert C."/>
        </authorList>
    </citation>
    <scope>NUCLEOTIDE SEQUENCE</scope>
    <source>
        <strain evidence="3">JCM 19018</strain>
    </source>
</reference>
<dbReference type="InterPro" id="IPR024442">
    <property type="entry name" value="Transposase_Zn_ribbon"/>
</dbReference>
<gene>
    <name evidence="3" type="ORF">GCM10009067_34030</name>
</gene>
<accession>A0A830EV80</accession>
<protein>
    <recommendedName>
        <fullName evidence="2">Transposase zinc-ribbon domain-containing protein</fullName>
    </recommendedName>
</protein>
<dbReference type="PANTHER" id="PTHR33293">
    <property type="entry name" value="INSERTION ELEMENT IS1 1 PROTEIN INSB-RELATED"/>
    <property type="match status" value="1"/>
</dbReference>